<evidence type="ECO:0000256" key="10">
    <source>
        <dbReference type="ARBA" id="ARBA00023098"/>
    </source>
</evidence>
<protein>
    <recommendedName>
        <fullName evidence="5">CDP-diacylglycerol--glycerol-3-phosphate 3-phosphatidyltransferase</fullName>
        <ecNumber evidence="4">2.7.8.5</ecNumber>
    </recommendedName>
</protein>
<comment type="subcellular location">
    <subcellularLocation>
        <location evidence="1">Membrane</location>
        <topology evidence="1">Multi-pass membrane protein</topology>
    </subcellularLocation>
</comment>
<gene>
    <name evidence="17" type="ORF">J6I44_01955</name>
</gene>
<feature type="transmembrane region" description="Helical" evidence="16">
    <location>
        <begin position="20"/>
        <end position="41"/>
    </location>
</feature>
<evidence type="ECO:0000256" key="12">
    <source>
        <dbReference type="ARBA" id="ARBA00023209"/>
    </source>
</evidence>
<evidence type="ECO:0000256" key="5">
    <source>
        <dbReference type="ARBA" id="ARBA00014944"/>
    </source>
</evidence>
<dbReference type="InterPro" id="IPR043130">
    <property type="entry name" value="CDP-OH_PTrfase_TM_dom"/>
</dbReference>
<evidence type="ECO:0000256" key="16">
    <source>
        <dbReference type="SAM" id="Phobius"/>
    </source>
</evidence>
<dbReference type="PIRSF" id="PIRSF000847">
    <property type="entry name" value="Phos_ph_gly_syn"/>
    <property type="match status" value="1"/>
</dbReference>
<dbReference type="InterPro" id="IPR004570">
    <property type="entry name" value="Phosphatidylglycerol_P_synth"/>
</dbReference>
<keyword evidence="13" id="KW-1208">Phospholipid metabolism</keyword>
<name>A0ABT3PI52_9BACT</name>
<feature type="transmembrane region" description="Helical" evidence="16">
    <location>
        <begin position="135"/>
        <end position="157"/>
    </location>
</feature>
<feature type="transmembrane region" description="Helical" evidence="16">
    <location>
        <begin position="48"/>
        <end position="69"/>
    </location>
</feature>
<dbReference type="PANTHER" id="PTHR14269:SF62">
    <property type="entry name" value="CDP-DIACYLGLYCEROL--GLYCEROL-3-PHOSPHATE 3-PHOSPHATIDYLTRANSFERASE 1, CHLOROPLASTIC"/>
    <property type="match status" value="1"/>
</dbReference>
<evidence type="ECO:0000256" key="1">
    <source>
        <dbReference type="ARBA" id="ARBA00004141"/>
    </source>
</evidence>
<keyword evidence="18" id="KW-1185">Reference proteome</keyword>
<evidence type="ECO:0000256" key="9">
    <source>
        <dbReference type="ARBA" id="ARBA00022989"/>
    </source>
</evidence>
<keyword evidence="9 16" id="KW-1133">Transmembrane helix</keyword>
<dbReference type="Gene3D" id="1.20.120.1760">
    <property type="match status" value="1"/>
</dbReference>
<proteinExistence type="inferred from homology"/>
<feature type="transmembrane region" description="Helical" evidence="16">
    <location>
        <begin position="89"/>
        <end position="114"/>
    </location>
</feature>
<evidence type="ECO:0000256" key="3">
    <source>
        <dbReference type="ARBA" id="ARBA00010441"/>
    </source>
</evidence>
<keyword evidence="6" id="KW-0444">Lipid biosynthesis</keyword>
<evidence type="ECO:0000256" key="11">
    <source>
        <dbReference type="ARBA" id="ARBA00023136"/>
    </source>
</evidence>
<evidence type="ECO:0000256" key="7">
    <source>
        <dbReference type="ARBA" id="ARBA00022679"/>
    </source>
</evidence>
<evidence type="ECO:0000256" key="2">
    <source>
        <dbReference type="ARBA" id="ARBA00005042"/>
    </source>
</evidence>
<reference evidence="17 18" key="1">
    <citation type="submission" date="2021-03" db="EMBL/GenBank/DDBJ databases">
        <title>Aliifodinibius sp. nov., a new bacterium isolated from saline soil.</title>
        <authorList>
            <person name="Galisteo C."/>
            <person name="De La Haba R."/>
            <person name="Sanchez-Porro C."/>
            <person name="Ventosa A."/>
        </authorList>
    </citation>
    <scope>NUCLEOTIDE SEQUENCE [LARGE SCALE GENOMIC DNA]</scope>
    <source>
        <strain evidence="17 18">1BSP15-2V2</strain>
    </source>
</reference>
<dbReference type="InterPro" id="IPR050324">
    <property type="entry name" value="CDP-alcohol_PTase-I"/>
</dbReference>
<comment type="catalytic activity">
    <reaction evidence="14">
        <text>a CDP-1,2-diacyl-sn-glycerol + sn-glycerol 3-phosphate = a 1,2-diacyl-sn-glycero-3-phospho-(1'-sn-glycero-3'-phosphate) + CMP + H(+)</text>
        <dbReference type="Rhea" id="RHEA:12593"/>
        <dbReference type="ChEBI" id="CHEBI:15378"/>
        <dbReference type="ChEBI" id="CHEBI:57597"/>
        <dbReference type="ChEBI" id="CHEBI:58332"/>
        <dbReference type="ChEBI" id="CHEBI:60110"/>
        <dbReference type="ChEBI" id="CHEBI:60377"/>
        <dbReference type="EC" id="2.7.8.5"/>
    </reaction>
</comment>
<dbReference type="InterPro" id="IPR048254">
    <property type="entry name" value="CDP_ALCOHOL_P_TRANSF_CS"/>
</dbReference>
<comment type="similarity">
    <text evidence="3 15">Belongs to the CDP-alcohol phosphatidyltransferase class-I family.</text>
</comment>
<accession>A0ABT3PI52</accession>
<evidence type="ECO:0000313" key="18">
    <source>
        <dbReference type="Proteomes" id="UP001207918"/>
    </source>
</evidence>
<evidence type="ECO:0000256" key="6">
    <source>
        <dbReference type="ARBA" id="ARBA00022516"/>
    </source>
</evidence>
<organism evidence="17 18">
    <name type="scientific">Fodinibius salsisoli</name>
    <dbReference type="NCBI Taxonomy" id="2820877"/>
    <lineage>
        <taxon>Bacteria</taxon>
        <taxon>Pseudomonadati</taxon>
        <taxon>Balneolota</taxon>
        <taxon>Balneolia</taxon>
        <taxon>Balneolales</taxon>
        <taxon>Balneolaceae</taxon>
        <taxon>Fodinibius</taxon>
    </lineage>
</organism>
<comment type="pathway">
    <text evidence="2">Phospholipid metabolism; phosphatidylglycerol biosynthesis; phosphatidylglycerol from CDP-diacylglycerol: step 1/2.</text>
</comment>
<keyword evidence="7 15" id="KW-0808">Transferase</keyword>
<dbReference type="EC" id="2.7.8.5" evidence="4"/>
<dbReference type="PANTHER" id="PTHR14269">
    <property type="entry name" value="CDP-DIACYLGLYCEROL--GLYCEROL-3-PHOSPHATE 3-PHOSPHATIDYLTRANSFERASE-RELATED"/>
    <property type="match status" value="1"/>
</dbReference>
<comment type="caution">
    <text evidence="17">The sequence shown here is derived from an EMBL/GenBank/DDBJ whole genome shotgun (WGS) entry which is preliminary data.</text>
</comment>
<dbReference type="InterPro" id="IPR000462">
    <property type="entry name" value="CDP-OH_P_trans"/>
</dbReference>
<keyword evidence="12" id="KW-0594">Phospholipid biosynthesis</keyword>
<evidence type="ECO:0000256" key="15">
    <source>
        <dbReference type="RuleBase" id="RU003750"/>
    </source>
</evidence>
<evidence type="ECO:0000256" key="8">
    <source>
        <dbReference type="ARBA" id="ARBA00022692"/>
    </source>
</evidence>
<evidence type="ECO:0000256" key="4">
    <source>
        <dbReference type="ARBA" id="ARBA00013170"/>
    </source>
</evidence>
<dbReference type="RefSeq" id="WP_265764260.1">
    <property type="nucleotide sequence ID" value="NZ_JAGGJA010000001.1"/>
</dbReference>
<feature type="transmembrane region" description="Helical" evidence="16">
    <location>
        <begin position="163"/>
        <end position="183"/>
    </location>
</feature>
<evidence type="ECO:0000256" key="14">
    <source>
        <dbReference type="ARBA" id="ARBA00048586"/>
    </source>
</evidence>
<keyword evidence="8 16" id="KW-0812">Transmembrane</keyword>
<dbReference type="Pfam" id="PF01066">
    <property type="entry name" value="CDP-OH_P_transf"/>
    <property type="match status" value="1"/>
</dbReference>
<sequence length="196" mass="22572">MTKSYNIDQKEVTVRQVLFTWSNLISFSRILVAIPIIYLHYYNGQQITWAISLLVLYGIVSDYLDGYIARQTDQVSEWGKVLDPVADKFCAFILFLYAVYIGIIPLWFFIVELVRDALILSGSLYIQQMHGKVAMAVMSGKISVNALGLYWLSVFFFPDAEPAHLLFMGNSLALMFFSFFDYLHRFNEIRKGVAFN</sequence>
<dbReference type="PROSITE" id="PS00379">
    <property type="entry name" value="CDP_ALCOHOL_P_TRANSF"/>
    <property type="match status" value="1"/>
</dbReference>
<dbReference type="EMBL" id="JAGGJA010000001">
    <property type="protein sequence ID" value="MCW9705596.1"/>
    <property type="molecule type" value="Genomic_DNA"/>
</dbReference>
<evidence type="ECO:0000313" key="17">
    <source>
        <dbReference type="EMBL" id="MCW9705596.1"/>
    </source>
</evidence>
<evidence type="ECO:0000256" key="13">
    <source>
        <dbReference type="ARBA" id="ARBA00023264"/>
    </source>
</evidence>
<dbReference type="Proteomes" id="UP001207918">
    <property type="component" value="Unassembled WGS sequence"/>
</dbReference>
<keyword evidence="10" id="KW-0443">Lipid metabolism</keyword>
<keyword evidence="11 16" id="KW-0472">Membrane</keyword>